<organism evidence="8 9">
    <name type="scientific">Schaalia canis</name>
    <dbReference type="NCBI Taxonomy" id="100469"/>
    <lineage>
        <taxon>Bacteria</taxon>
        <taxon>Bacillati</taxon>
        <taxon>Actinomycetota</taxon>
        <taxon>Actinomycetes</taxon>
        <taxon>Actinomycetales</taxon>
        <taxon>Actinomycetaceae</taxon>
        <taxon>Schaalia</taxon>
    </lineage>
</organism>
<evidence type="ECO:0000256" key="7">
    <source>
        <dbReference type="SAM" id="Phobius"/>
    </source>
</evidence>
<feature type="transmembrane region" description="Helical" evidence="7">
    <location>
        <begin position="38"/>
        <end position="56"/>
    </location>
</feature>
<keyword evidence="3" id="KW-1003">Cell membrane</keyword>
<keyword evidence="5 7" id="KW-1133">Transmembrane helix</keyword>
<keyword evidence="6 7" id="KW-0472">Membrane</keyword>
<gene>
    <name evidence="8" type="ORF">EII11_02860</name>
</gene>
<dbReference type="EMBL" id="RQZF01000002">
    <property type="protein sequence ID" value="RRC95824.1"/>
    <property type="molecule type" value="Genomic_DNA"/>
</dbReference>
<evidence type="ECO:0000256" key="1">
    <source>
        <dbReference type="ARBA" id="ARBA00004651"/>
    </source>
</evidence>
<dbReference type="OrthoDB" id="3556991at2"/>
<keyword evidence="9" id="KW-1185">Reference proteome</keyword>
<dbReference type="Pfam" id="PF01899">
    <property type="entry name" value="MNHE"/>
    <property type="match status" value="1"/>
</dbReference>
<feature type="transmembrane region" description="Helical" evidence="7">
    <location>
        <begin position="68"/>
        <end position="93"/>
    </location>
</feature>
<dbReference type="InterPro" id="IPR002758">
    <property type="entry name" value="Cation_antiport_E"/>
</dbReference>
<evidence type="ECO:0000313" key="9">
    <source>
        <dbReference type="Proteomes" id="UP000280444"/>
    </source>
</evidence>
<dbReference type="PANTHER" id="PTHR34584">
    <property type="entry name" value="NA(+)/H(+) ANTIPORTER SUBUNIT E1"/>
    <property type="match status" value="1"/>
</dbReference>
<keyword evidence="4 7" id="KW-0812">Transmembrane</keyword>
<feature type="transmembrane region" description="Helical" evidence="7">
    <location>
        <begin position="113"/>
        <end position="135"/>
    </location>
</feature>
<reference evidence="8 9" key="1">
    <citation type="submission" date="2018-11" db="EMBL/GenBank/DDBJ databases">
        <title>Genomes From Bacteria Associated with the Canine Oral Cavity: a Test Case for Automated Genome-Based Taxonomic Assignment.</title>
        <authorList>
            <person name="Coil D.A."/>
            <person name="Jospin G."/>
            <person name="Darling A.E."/>
            <person name="Wallis C."/>
            <person name="Davis I.J."/>
            <person name="Harris S."/>
            <person name="Eisen J.A."/>
            <person name="Holcombe L.J."/>
            <person name="O'Flynn C."/>
        </authorList>
    </citation>
    <scope>NUCLEOTIDE SEQUENCE [LARGE SCALE GENOMIC DNA]</scope>
    <source>
        <strain evidence="8 9">OH770</strain>
    </source>
</reference>
<protein>
    <submittedName>
        <fullName evidence="8">Na+/H+ antiporter subunit E</fullName>
    </submittedName>
</protein>
<feature type="transmembrane region" description="Helical" evidence="7">
    <location>
        <begin position="12"/>
        <end position="32"/>
    </location>
</feature>
<dbReference type="PANTHER" id="PTHR34584:SF1">
    <property type="entry name" value="NA(+)_H(+) ANTIPORTER SUBUNIT E1"/>
    <property type="match status" value="1"/>
</dbReference>
<dbReference type="AlphaFoldDB" id="A0A3P1SFL8"/>
<dbReference type="Proteomes" id="UP000280444">
    <property type="component" value="Unassembled WGS sequence"/>
</dbReference>
<evidence type="ECO:0000313" key="8">
    <source>
        <dbReference type="EMBL" id="RRC95824.1"/>
    </source>
</evidence>
<evidence type="ECO:0000256" key="2">
    <source>
        <dbReference type="ARBA" id="ARBA00006228"/>
    </source>
</evidence>
<accession>A0A3P1SFL8</accession>
<evidence type="ECO:0000256" key="6">
    <source>
        <dbReference type="ARBA" id="ARBA00023136"/>
    </source>
</evidence>
<comment type="similarity">
    <text evidence="2">Belongs to the CPA3 antiporters (TC 2.A.63) subunit E family.</text>
</comment>
<evidence type="ECO:0000256" key="5">
    <source>
        <dbReference type="ARBA" id="ARBA00022989"/>
    </source>
</evidence>
<sequence length="184" mass="20024">MSQEKHTGPLPRRYRVSLTLTLWLTAVWVLVFASVEPMILVSGVLLAILVQGVFPLPHITHTWRVRPVALIVLVARFLWDLLVAGIQVSWVVLRGGCDRNGRVQVTLRSGDPVHMTIIAGMTSLVPGSVVLDVVVPERRLDLHILDLDAQGGEAGVVASVLAQEKRLLAAIAPHMLSTVEGNES</sequence>
<dbReference type="GO" id="GO:0008324">
    <property type="term" value="F:monoatomic cation transmembrane transporter activity"/>
    <property type="evidence" value="ECO:0007669"/>
    <property type="project" value="InterPro"/>
</dbReference>
<evidence type="ECO:0000256" key="3">
    <source>
        <dbReference type="ARBA" id="ARBA00022475"/>
    </source>
</evidence>
<evidence type="ECO:0000256" key="4">
    <source>
        <dbReference type="ARBA" id="ARBA00022692"/>
    </source>
</evidence>
<dbReference type="GO" id="GO:0005886">
    <property type="term" value="C:plasma membrane"/>
    <property type="evidence" value="ECO:0007669"/>
    <property type="project" value="UniProtKB-SubCell"/>
</dbReference>
<proteinExistence type="inferred from homology"/>
<name>A0A3P1SFL8_9ACTO</name>
<comment type="subcellular location">
    <subcellularLocation>
        <location evidence="1">Cell membrane</location>
        <topology evidence="1">Multi-pass membrane protein</topology>
    </subcellularLocation>
</comment>
<comment type="caution">
    <text evidence="8">The sequence shown here is derived from an EMBL/GenBank/DDBJ whole genome shotgun (WGS) entry which is preliminary data.</text>
</comment>
<dbReference type="RefSeq" id="WP_124868445.1">
    <property type="nucleotide sequence ID" value="NZ_RQZF01000002.1"/>
</dbReference>